<dbReference type="PANTHER" id="PTHR36978">
    <property type="entry name" value="P-LOOP CONTAINING NUCLEOTIDE TRIPHOSPHATE HYDROLASE"/>
    <property type="match status" value="1"/>
</dbReference>
<evidence type="ECO:0000313" key="1">
    <source>
        <dbReference type="EMBL" id="MCK9876951.1"/>
    </source>
</evidence>
<reference evidence="1 2" key="1">
    <citation type="submission" date="2022-04" db="EMBL/GenBank/DDBJ databases">
        <title>Genome diversity in the genus Frankia.</title>
        <authorList>
            <person name="Carlos-Shanley C."/>
            <person name="Hahn D."/>
        </authorList>
    </citation>
    <scope>NUCLEOTIDE SEQUENCE [LARGE SCALE GENOMIC DNA]</scope>
    <source>
        <strain evidence="1 2">Ag45/Mut15</strain>
    </source>
</reference>
<dbReference type="InterPro" id="IPR027417">
    <property type="entry name" value="P-loop_NTPase"/>
</dbReference>
<dbReference type="Proteomes" id="UP001201873">
    <property type="component" value="Unassembled WGS sequence"/>
</dbReference>
<keyword evidence="2" id="KW-1185">Reference proteome</keyword>
<protein>
    <submittedName>
        <fullName evidence="1">Sulfotransferase family protein</fullName>
    </submittedName>
</protein>
<accession>A0ABT0JZN0</accession>
<dbReference type="EMBL" id="JALKFT010000013">
    <property type="protein sequence ID" value="MCK9876951.1"/>
    <property type="molecule type" value="Genomic_DNA"/>
</dbReference>
<name>A0ABT0JZN0_9ACTN</name>
<dbReference type="SUPFAM" id="SSF52540">
    <property type="entry name" value="P-loop containing nucleoside triphosphate hydrolases"/>
    <property type="match status" value="1"/>
</dbReference>
<proteinExistence type="predicted"/>
<dbReference type="PANTHER" id="PTHR36978:SF4">
    <property type="entry name" value="P-LOOP CONTAINING NUCLEOSIDE TRIPHOSPHATE HYDROLASE PROTEIN"/>
    <property type="match status" value="1"/>
</dbReference>
<dbReference type="Pfam" id="PF17784">
    <property type="entry name" value="Sulfotransfer_4"/>
    <property type="match status" value="1"/>
</dbReference>
<comment type="caution">
    <text evidence="1">The sequence shown here is derived from an EMBL/GenBank/DDBJ whole genome shotgun (WGS) entry which is preliminary data.</text>
</comment>
<organism evidence="1 2">
    <name type="scientific">Frankia umida</name>
    <dbReference type="NCBI Taxonomy" id="573489"/>
    <lineage>
        <taxon>Bacteria</taxon>
        <taxon>Bacillati</taxon>
        <taxon>Actinomycetota</taxon>
        <taxon>Actinomycetes</taxon>
        <taxon>Frankiales</taxon>
        <taxon>Frankiaceae</taxon>
        <taxon>Frankia</taxon>
    </lineage>
</organism>
<dbReference type="InterPro" id="IPR040632">
    <property type="entry name" value="Sulfotransfer_4"/>
</dbReference>
<dbReference type="Gene3D" id="3.40.50.300">
    <property type="entry name" value="P-loop containing nucleotide triphosphate hydrolases"/>
    <property type="match status" value="1"/>
</dbReference>
<sequence>MIGAGFGRTGTLSLKAALERLGYGPCHHMDEVLAHRDTIPEWTRAADGGPVTWDSLYEGYRSTVDWPGARFWRELAAHYPSARVILTVRDPEKWYDSVRSTLFRAIFTTPVGINEEALRVITMMKRIVWDGAFEGRFADREHTLTVFAEHLAAVQREIPAERLLVLDVAQGWEPLCEFLGVAVPDEPFPQTNDQDTFAAKHRERLAAALREPAAL</sequence>
<gene>
    <name evidence="1" type="ORF">MXD59_14375</name>
</gene>
<evidence type="ECO:0000313" key="2">
    <source>
        <dbReference type="Proteomes" id="UP001201873"/>
    </source>
</evidence>